<proteinExistence type="predicted"/>
<reference evidence="2 3" key="1">
    <citation type="submission" date="2018-10" db="EMBL/GenBank/DDBJ databases">
        <title>Draft genome sequence of Weissella viridescens UCO-SMC3.</title>
        <authorList>
            <person name="Garcia-Cancino A."/>
            <person name="Espinoza-Monje M."/>
            <person name="Albarracin L."/>
            <person name="Garcia-Castillo V."/>
            <person name="Campos-Martin J."/>
            <person name="Nakano Y."/>
            <person name="Guitierrez-Zamorano C."/>
            <person name="Ikeda-Ohtsubo W."/>
            <person name="Morita H."/>
            <person name="Kitazawa H."/>
            <person name="Villena J."/>
        </authorList>
    </citation>
    <scope>NUCLEOTIDE SEQUENCE [LARGE SCALE GENOMIC DNA]</scope>
    <source>
        <strain evidence="2 3">UCO-SMC3</strain>
    </source>
</reference>
<protein>
    <submittedName>
        <fullName evidence="2">XRE family transcriptional regulator</fullName>
    </submittedName>
</protein>
<name>A0A3P2RCT3_WEIVI</name>
<feature type="domain" description="HTH cro/C1-type" evidence="1">
    <location>
        <begin position="7"/>
        <end position="60"/>
    </location>
</feature>
<dbReference type="Pfam" id="PF01381">
    <property type="entry name" value="HTH_3"/>
    <property type="match status" value="1"/>
</dbReference>
<dbReference type="InterPro" id="IPR001387">
    <property type="entry name" value="Cro/C1-type_HTH"/>
</dbReference>
<dbReference type="InterPro" id="IPR010982">
    <property type="entry name" value="Lambda_DNA-bd_dom_sf"/>
</dbReference>
<evidence type="ECO:0000313" key="2">
    <source>
        <dbReference type="EMBL" id="RRG18433.1"/>
    </source>
</evidence>
<dbReference type="PANTHER" id="PTHR37038">
    <property type="entry name" value="TRANSCRIPTIONAL REGULATOR-RELATED"/>
    <property type="match status" value="1"/>
</dbReference>
<comment type="caution">
    <text evidence="2">The sequence shown here is derived from an EMBL/GenBank/DDBJ whole genome shotgun (WGS) entry which is preliminary data.</text>
</comment>
<dbReference type="GO" id="GO:0003677">
    <property type="term" value="F:DNA binding"/>
    <property type="evidence" value="ECO:0007669"/>
    <property type="project" value="InterPro"/>
</dbReference>
<dbReference type="Gene3D" id="1.25.40.10">
    <property type="entry name" value="Tetratricopeptide repeat domain"/>
    <property type="match status" value="1"/>
</dbReference>
<evidence type="ECO:0000259" key="1">
    <source>
        <dbReference type="PROSITE" id="PS50943"/>
    </source>
</evidence>
<dbReference type="InterPro" id="IPR053163">
    <property type="entry name" value="HTH-type_regulator_Rgg"/>
</dbReference>
<dbReference type="PROSITE" id="PS50943">
    <property type="entry name" value="HTH_CROC1"/>
    <property type="match status" value="1"/>
</dbReference>
<gene>
    <name evidence="2" type="ORF">D3P96_00140</name>
</gene>
<dbReference type="OrthoDB" id="2185502at2"/>
<sequence length="277" mass="32352">MNFGELIRKIRLDRNIKQIDLVTDNISRSTISRIENGTQQSSFDNASMLIANLGISLSDFERLYHPETSLYKLELLFSTWSDTTASFTSIQEIKQLALKVYEKTKNPTAQAMFVLFDTYENYYHSDFDELKERVRPIWDYFEKIDTWTELDLYIVNGILYYFDIDTVDNIVVRALNMIDENYPELQRLKNSFLINYSYLLMLNKKADVARHYLNLAIEQSKNTSRYDLLLLCRIRLAVIDGDTKQVHVNLNLLKSIGADEMAKGAMDEIEEFKVAVE</sequence>
<dbReference type="RefSeq" id="WP_124942414.1">
    <property type="nucleotide sequence ID" value="NZ_RHGY01000001.1"/>
</dbReference>
<dbReference type="Proteomes" id="UP000275836">
    <property type="component" value="Unassembled WGS sequence"/>
</dbReference>
<evidence type="ECO:0000313" key="3">
    <source>
        <dbReference type="Proteomes" id="UP000275836"/>
    </source>
</evidence>
<dbReference type="SUPFAM" id="SSF47413">
    <property type="entry name" value="lambda repressor-like DNA-binding domains"/>
    <property type="match status" value="1"/>
</dbReference>
<dbReference type="SMART" id="SM00530">
    <property type="entry name" value="HTH_XRE"/>
    <property type="match status" value="1"/>
</dbReference>
<dbReference type="EMBL" id="RHGY01000001">
    <property type="protein sequence ID" value="RRG18433.1"/>
    <property type="molecule type" value="Genomic_DNA"/>
</dbReference>
<dbReference type="InterPro" id="IPR011990">
    <property type="entry name" value="TPR-like_helical_dom_sf"/>
</dbReference>
<dbReference type="PANTHER" id="PTHR37038:SF13">
    <property type="entry name" value="HTH CRO_C1-TYPE DOMAIN-CONTAINING PROTEIN"/>
    <property type="match status" value="1"/>
</dbReference>
<accession>A0A3P2RCT3</accession>
<dbReference type="AlphaFoldDB" id="A0A3P2RCT3"/>
<dbReference type="CDD" id="cd00093">
    <property type="entry name" value="HTH_XRE"/>
    <property type="match status" value="1"/>
</dbReference>
<organism evidence="2 3">
    <name type="scientific">Weissella viridescens</name>
    <name type="common">Lactobacillus viridescens</name>
    <dbReference type="NCBI Taxonomy" id="1629"/>
    <lineage>
        <taxon>Bacteria</taxon>
        <taxon>Bacillati</taxon>
        <taxon>Bacillota</taxon>
        <taxon>Bacilli</taxon>
        <taxon>Lactobacillales</taxon>
        <taxon>Lactobacillaceae</taxon>
        <taxon>Weissella</taxon>
    </lineage>
</organism>